<evidence type="ECO:0000313" key="2">
    <source>
        <dbReference type="EMBL" id="CAD5121420.1"/>
    </source>
</evidence>
<dbReference type="InterPro" id="IPR032675">
    <property type="entry name" value="LRR_dom_sf"/>
</dbReference>
<dbReference type="InterPro" id="IPR001810">
    <property type="entry name" value="F-box_dom"/>
</dbReference>
<dbReference type="SUPFAM" id="SSF81383">
    <property type="entry name" value="F-box domain"/>
    <property type="match status" value="1"/>
</dbReference>
<dbReference type="Proteomes" id="UP000549394">
    <property type="component" value="Unassembled WGS sequence"/>
</dbReference>
<dbReference type="PANTHER" id="PTHR38926:SF72">
    <property type="entry name" value="IM:7136021-RELATED"/>
    <property type="match status" value="1"/>
</dbReference>
<gene>
    <name evidence="2" type="ORF">DGYR_LOCUS9378</name>
</gene>
<comment type="caution">
    <text evidence="2">The sequence shown here is derived from an EMBL/GenBank/DDBJ whole genome shotgun (WGS) entry which is preliminary data.</text>
</comment>
<dbReference type="PANTHER" id="PTHR38926">
    <property type="entry name" value="F-BOX DOMAIN CONTAINING PROTEIN, EXPRESSED"/>
    <property type="match status" value="1"/>
</dbReference>
<reference evidence="2 3" key="1">
    <citation type="submission" date="2020-08" db="EMBL/GenBank/DDBJ databases">
        <authorList>
            <person name="Hejnol A."/>
        </authorList>
    </citation>
    <scope>NUCLEOTIDE SEQUENCE [LARGE SCALE GENOMIC DNA]</scope>
</reference>
<dbReference type="Pfam" id="PF12937">
    <property type="entry name" value="F-box-like"/>
    <property type="match status" value="1"/>
</dbReference>
<dbReference type="EMBL" id="CAJFCJ010000014">
    <property type="protein sequence ID" value="CAD5121420.1"/>
    <property type="molecule type" value="Genomic_DNA"/>
</dbReference>
<dbReference type="Gene3D" id="3.80.10.10">
    <property type="entry name" value="Ribonuclease Inhibitor"/>
    <property type="match status" value="1"/>
</dbReference>
<dbReference type="OrthoDB" id="3134645at2759"/>
<feature type="domain" description="F-box" evidence="1">
    <location>
        <begin position="47"/>
        <end position="94"/>
    </location>
</feature>
<protein>
    <recommendedName>
        <fullName evidence="1">F-box domain-containing protein</fullName>
    </recommendedName>
</protein>
<dbReference type="Gene3D" id="1.20.1280.50">
    <property type="match status" value="1"/>
</dbReference>
<evidence type="ECO:0000313" key="3">
    <source>
        <dbReference type="Proteomes" id="UP000549394"/>
    </source>
</evidence>
<sequence length="480" mass="56267">MTRQGRRRRGLLKRKFKETEEQMKEINYIRDLHLRKNLKDVVEIQSCLPPEILVKIFGYCATNEGNLSLFKLANVSSGWEKLIKSKCLWKCVDLVEGVENLTIEKWKSMRKTFVPLLRESKKVRLNTSIITTRWDNFFFNFPSVTEISFVGTRNLRPEVLLDIIHSKIKIESLNFDGVFLSFIPSKIIRKMATTILPSLKKLVLSNNSLYITAIEVLFKVVGQSCEQLEVLELENCLPPNRIAVPELDYSSIRRNCRSLRVLNFSFTFIDPQIPKTVYPQNDTLDLRELHMGSTIRSYRRFGDNFLLDFVGNCKNLETINANYLPNCNSLHFLQKIKAKRMKNLYICNIFNGKYDIQAITSQATIVFGRWQSTLLTLDLSRNIMIDSLWLTIFESFCKDSPLETLYLNCSNITTRPFITAIKQFTNLSYLDTSYCTNIIERSLRQKFYKEDCKKLKVNYFWFDNPLYNIQRNSEYFIDII</sequence>
<accession>A0A7I8W3T2</accession>
<evidence type="ECO:0000259" key="1">
    <source>
        <dbReference type="Pfam" id="PF12937"/>
    </source>
</evidence>
<dbReference type="SUPFAM" id="SSF52047">
    <property type="entry name" value="RNI-like"/>
    <property type="match status" value="1"/>
</dbReference>
<dbReference type="AlphaFoldDB" id="A0A7I8W3T2"/>
<keyword evidence="3" id="KW-1185">Reference proteome</keyword>
<name>A0A7I8W3T2_9ANNE</name>
<dbReference type="InterPro" id="IPR036047">
    <property type="entry name" value="F-box-like_dom_sf"/>
</dbReference>
<proteinExistence type="predicted"/>
<organism evidence="2 3">
    <name type="scientific">Dimorphilus gyrociliatus</name>
    <dbReference type="NCBI Taxonomy" id="2664684"/>
    <lineage>
        <taxon>Eukaryota</taxon>
        <taxon>Metazoa</taxon>
        <taxon>Spiralia</taxon>
        <taxon>Lophotrochozoa</taxon>
        <taxon>Annelida</taxon>
        <taxon>Polychaeta</taxon>
        <taxon>Polychaeta incertae sedis</taxon>
        <taxon>Dinophilidae</taxon>
        <taxon>Dimorphilus</taxon>
    </lineage>
</organism>